<dbReference type="PANTHER" id="PTHR35826">
    <property type="entry name" value="PROTEIN ATP6V1FNB-LIKE"/>
    <property type="match status" value="1"/>
</dbReference>
<dbReference type="PANTHER" id="PTHR35826:SF5">
    <property type="entry name" value="GENE 45521-RELATED"/>
    <property type="match status" value="1"/>
</dbReference>
<evidence type="ECO:0000256" key="1">
    <source>
        <dbReference type="SAM" id="MobiDB-lite"/>
    </source>
</evidence>
<dbReference type="InterPro" id="IPR054323">
    <property type="entry name" value="SPMIP1_C"/>
</dbReference>
<evidence type="ECO:0000313" key="3">
    <source>
        <dbReference type="Ensembl" id="ENSAMEP00000022313.1"/>
    </source>
</evidence>
<dbReference type="OrthoDB" id="410807at2759"/>
<reference evidence="3" key="2">
    <citation type="submission" date="2025-08" db="UniProtKB">
        <authorList>
            <consortium name="Ensembl"/>
        </authorList>
    </citation>
    <scope>IDENTIFICATION</scope>
</reference>
<dbReference type="InParanoid" id="A0A7N5JA83"/>
<organism evidence="3 4">
    <name type="scientific">Ailuropoda melanoleuca</name>
    <name type="common">Giant panda</name>
    <dbReference type="NCBI Taxonomy" id="9646"/>
    <lineage>
        <taxon>Eukaryota</taxon>
        <taxon>Metazoa</taxon>
        <taxon>Chordata</taxon>
        <taxon>Craniata</taxon>
        <taxon>Vertebrata</taxon>
        <taxon>Euteleostomi</taxon>
        <taxon>Mammalia</taxon>
        <taxon>Eutheria</taxon>
        <taxon>Laurasiatheria</taxon>
        <taxon>Carnivora</taxon>
        <taxon>Caniformia</taxon>
        <taxon>Ursidae</taxon>
        <taxon>Ailuropoda</taxon>
    </lineage>
</organism>
<dbReference type="Proteomes" id="UP000008912">
    <property type="component" value="Unassembled WGS sequence"/>
</dbReference>
<dbReference type="AlphaFoldDB" id="A0A7N5JA83"/>
<sequence length="213" mass="24129">MRDLCSTQSQACWQERIWKEMAARVAWKISYGHKYPKEGPVPRKRLQRAPLRLALGAGPLAATSSPESREVQDGGPKTKGVWDQLSRGVGVQGPAPKGDEVWEARRAARGPAVQSRPEGLGMRQVPPSTLQLLFQGISHDGQGRASYLRERHRQKPEEKFLYPILSSWEYGWHMGDTMKDTRAPTYARCQPISKTFYVKSSVFHFPRRTDQLS</sequence>
<dbReference type="Pfam" id="PF22589">
    <property type="entry name" value="SPMIP1"/>
    <property type="match status" value="1"/>
</dbReference>
<dbReference type="KEGG" id="aml:117801775"/>
<name>A0A7N5JA83_AILME</name>
<feature type="domain" description="Sperm microtubule inner protein 1 C-terminal" evidence="2">
    <location>
        <begin position="107"/>
        <end position="206"/>
    </location>
</feature>
<keyword evidence="4" id="KW-1185">Reference proteome</keyword>
<reference evidence="3" key="3">
    <citation type="submission" date="2025-09" db="UniProtKB">
        <authorList>
            <consortium name="Ensembl"/>
        </authorList>
    </citation>
    <scope>IDENTIFICATION</scope>
</reference>
<dbReference type="GeneID" id="117801775"/>
<dbReference type="Ensembl" id="ENSAMET00000030092.1">
    <property type="protein sequence ID" value="ENSAMEP00000022313.1"/>
    <property type="gene ID" value="ENSAMEG00000028857.1"/>
</dbReference>
<dbReference type="RefSeq" id="XP_034513140.1">
    <property type="nucleotide sequence ID" value="XM_034657249.1"/>
</dbReference>
<dbReference type="GeneTree" id="ENSGT00390000003224"/>
<evidence type="ECO:0000313" key="4">
    <source>
        <dbReference type="Proteomes" id="UP000008912"/>
    </source>
</evidence>
<reference evidence="3 4" key="1">
    <citation type="journal article" date="2010" name="Nature">
        <title>The sequence and de novo assembly of the giant panda genome.</title>
        <authorList>
            <person name="Li R."/>
            <person name="Fan W."/>
            <person name="Tian G."/>
            <person name="Zhu H."/>
            <person name="He L."/>
            <person name="Cai J."/>
            <person name="Huang Q."/>
            <person name="Cai Q."/>
            <person name="Li B."/>
            <person name="Bai Y."/>
            <person name="Zhang Z."/>
            <person name="Zhang Y."/>
            <person name="Wang W."/>
            <person name="Li J."/>
            <person name="Wei F."/>
            <person name="Li H."/>
            <person name="Jian M."/>
            <person name="Li J."/>
            <person name="Zhang Z."/>
            <person name="Nielsen R."/>
            <person name="Li D."/>
            <person name="Gu W."/>
            <person name="Yang Z."/>
            <person name="Xuan Z."/>
            <person name="Ryder O.A."/>
            <person name="Leung F.C."/>
            <person name="Zhou Y."/>
            <person name="Cao J."/>
            <person name="Sun X."/>
            <person name="Fu Y."/>
            <person name="Fang X."/>
            <person name="Guo X."/>
            <person name="Wang B."/>
            <person name="Hou R."/>
            <person name="Shen F."/>
            <person name="Mu B."/>
            <person name="Ni P."/>
            <person name="Lin R."/>
            <person name="Qian W."/>
            <person name="Wang G."/>
            <person name="Yu C."/>
            <person name="Nie W."/>
            <person name="Wang J."/>
            <person name="Wu Z."/>
            <person name="Liang H."/>
            <person name="Min J."/>
            <person name="Wu Q."/>
            <person name="Cheng S."/>
            <person name="Ruan J."/>
            <person name="Wang M."/>
            <person name="Shi Z."/>
            <person name="Wen M."/>
            <person name="Liu B."/>
            <person name="Ren X."/>
            <person name="Zheng H."/>
            <person name="Dong D."/>
            <person name="Cook K."/>
            <person name="Shan G."/>
            <person name="Zhang H."/>
            <person name="Kosiol C."/>
            <person name="Xie X."/>
            <person name="Lu Z."/>
            <person name="Zheng H."/>
            <person name="Li Y."/>
            <person name="Steiner C.C."/>
            <person name="Lam T.T."/>
            <person name="Lin S."/>
            <person name="Zhang Q."/>
            <person name="Li G."/>
            <person name="Tian J."/>
            <person name="Gong T."/>
            <person name="Liu H."/>
            <person name="Zhang D."/>
            <person name="Fang L."/>
            <person name="Ye C."/>
            <person name="Zhang J."/>
            <person name="Hu W."/>
            <person name="Xu A."/>
            <person name="Ren Y."/>
            <person name="Zhang G."/>
            <person name="Bruford M.W."/>
            <person name="Li Q."/>
            <person name="Ma L."/>
            <person name="Guo Y."/>
            <person name="An N."/>
            <person name="Hu Y."/>
            <person name="Zheng Y."/>
            <person name="Shi Y."/>
            <person name="Li Z."/>
            <person name="Liu Q."/>
            <person name="Chen Y."/>
            <person name="Zhao J."/>
            <person name="Qu N."/>
            <person name="Zhao S."/>
            <person name="Tian F."/>
            <person name="Wang X."/>
            <person name="Wang H."/>
            <person name="Xu L."/>
            <person name="Liu X."/>
            <person name="Vinar T."/>
            <person name="Wang Y."/>
            <person name="Lam T.W."/>
            <person name="Yiu S.M."/>
            <person name="Liu S."/>
            <person name="Zhang H."/>
            <person name="Li D."/>
            <person name="Huang Y."/>
            <person name="Wang X."/>
            <person name="Yang G."/>
            <person name="Jiang Z."/>
            <person name="Wang J."/>
            <person name="Qin N."/>
            <person name="Li L."/>
            <person name="Li J."/>
            <person name="Bolund L."/>
            <person name="Kristiansen K."/>
            <person name="Wong G.K."/>
            <person name="Olson M."/>
            <person name="Zhang X."/>
            <person name="Li S."/>
            <person name="Yang H."/>
            <person name="Wang J."/>
            <person name="Wang J."/>
        </authorList>
    </citation>
    <scope>NUCLEOTIDE SEQUENCE [LARGE SCALE GENOMIC DNA]</scope>
</reference>
<feature type="region of interest" description="Disordered" evidence="1">
    <location>
        <begin position="58"/>
        <end position="81"/>
    </location>
</feature>
<gene>
    <name evidence="3" type="primary">LOC117801775</name>
</gene>
<accession>A0A7N5JA83</accession>
<protein>
    <submittedName>
        <fullName evidence="3">Protein ATP6V1FNB</fullName>
    </submittedName>
</protein>
<proteinExistence type="predicted"/>
<evidence type="ECO:0000259" key="2">
    <source>
        <dbReference type="Pfam" id="PF22589"/>
    </source>
</evidence>